<dbReference type="EMBL" id="FRDM01000028">
    <property type="protein sequence ID" value="SHN86154.1"/>
    <property type="molecule type" value="Genomic_DNA"/>
</dbReference>
<evidence type="ECO:0008006" key="4">
    <source>
        <dbReference type="Google" id="ProtNLM"/>
    </source>
</evidence>
<feature type="transmembrane region" description="Helical" evidence="1">
    <location>
        <begin position="73"/>
        <end position="98"/>
    </location>
</feature>
<feature type="transmembrane region" description="Helical" evidence="1">
    <location>
        <begin position="159"/>
        <end position="183"/>
    </location>
</feature>
<sequence length="309" mass="31520">MVGYLVVAAMLPYLLLKAAWITGSTIGFATESSVDPRVLLGGNIATAGMELVAIVVVLAFTHDWGMRLPAWSVLLPAWVGTGLLAPFVVAGPLVVVSVATEASPVGDGSFEPWVGPVVYSSFGAQAVGIIVTFALYAWARWPRVLRSRGRGRSAGPRPVLAPAAWVAAVLLGVVAAVRLLWGVDPAAAASFGLTDARGATERAVDVGAAAFALMAAAGLLMLVRRGRARTPLWVPLTLAWVGSGATWAGGWWPVLLWIGEVAGAGTSSPGGGLVAGVHLGQVIAGLLVATVGALVLAGQDAETRLPAGQ</sequence>
<feature type="transmembrane region" description="Helical" evidence="1">
    <location>
        <begin position="39"/>
        <end position="61"/>
    </location>
</feature>
<evidence type="ECO:0000256" key="1">
    <source>
        <dbReference type="SAM" id="Phobius"/>
    </source>
</evidence>
<keyword evidence="1" id="KW-0472">Membrane</keyword>
<feature type="transmembrane region" description="Helical" evidence="1">
    <location>
        <begin position="203"/>
        <end position="223"/>
    </location>
</feature>
<feature type="transmembrane region" description="Helical" evidence="1">
    <location>
        <begin position="272"/>
        <end position="297"/>
    </location>
</feature>
<feature type="transmembrane region" description="Helical" evidence="1">
    <location>
        <begin position="118"/>
        <end position="138"/>
    </location>
</feature>
<feature type="transmembrane region" description="Helical" evidence="1">
    <location>
        <begin position="232"/>
        <end position="252"/>
    </location>
</feature>
<reference evidence="2 3" key="1">
    <citation type="submission" date="2016-12" db="EMBL/GenBank/DDBJ databases">
        <authorList>
            <person name="Song W.-J."/>
            <person name="Kurnit D.M."/>
        </authorList>
    </citation>
    <scope>NUCLEOTIDE SEQUENCE [LARGE SCALE GENOMIC DNA]</scope>
    <source>
        <strain evidence="2 3">DSM 43162</strain>
    </source>
</reference>
<organism evidence="2 3">
    <name type="scientific">Geodermatophilus obscurus</name>
    <dbReference type="NCBI Taxonomy" id="1861"/>
    <lineage>
        <taxon>Bacteria</taxon>
        <taxon>Bacillati</taxon>
        <taxon>Actinomycetota</taxon>
        <taxon>Actinomycetes</taxon>
        <taxon>Geodermatophilales</taxon>
        <taxon>Geodermatophilaceae</taxon>
        <taxon>Geodermatophilus</taxon>
    </lineage>
</organism>
<accession>A0A1M7UT95</accession>
<gene>
    <name evidence="2" type="ORF">SAMN05660350_03888</name>
</gene>
<proteinExistence type="predicted"/>
<keyword evidence="1" id="KW-0812">Transmembrane</keyword>
<evidence type="ECO:0000313" key="2">
    <source>
        <dbReference type="EMBL" id="SHN86154.1"/>
    </source>
</evidence>
<keyword evidence="1" id="KW-1133">Transmembrane helix</keyword>
<protein>
    <recommendedName>
        <fullName evidence="4">LigA protein</fullName>
    </recommendedName>
</protein>
<name>A0A1M7UT95_9ACTN</name>
<dbReference type="AlphaFoldDB" id="A0A1M7UT95"/>
<dbReference type="Proteomes" id="UP000184428">
    <property type="component" value="Unassembled WGS sequence"/>
</dbReference>
<evidence type="ECO:0000313" key="3">
    <source>
        <dbReference type="Proteomes" id="UP000184428"/>
    </source>
</evidence>